<dbReference type="OrthoDB" id="6246201at2759"/>
<comment type="caution">
    <text evidence="7">The sequence shown here is derived from an EMBL/GenBank/DDBJ whole genome shotgun (WGS) entry which is preliminary data.</text>
</comment>
<dbReference type="GO" id="GO:0005743">
    <property type="term" value="C:mitochondrial inner membrane"/>
    <property type="evidence" value="ECO:0007669"/>
    <property type="project" value="UniProtKB-SubCell"/>
</dbReference>
<dbReference type="PANTHER" id="PTHR31107:SF2">
    <property type="entry name" value="CYTOCHROME C OXIDASE ASSEMBLY FACTOR 8"/>
    <property type="match status" value="1"/>
</dbReference>
<keyword evidence="5" id="KW-0496">Mitochondrion</keyword>
<evidence type="ECO:0000256" key="4">
    <source>
        <dbReference type="ARBA" id="ARBA00022946"/>
    </source>
</evidence>
<evidence type="ECO:0000256" key="1">
    <source>
        <dbReference type="ARBA" id="ARBA00004443"/>
    </source>
</evidence>
<dbReference type="Proteomes" id="UP000192247">
    <property type="component" value="Unassembled WGS sequence"/>
</dbReference>
<comment type="subcellular location">
    <subcellularLocation>
        <location evidence="1">Mitochondrion inner membrane</location>
        <topology evidence="1">Peripheral membrane protein</topology>
        <orientation evidence="1">Matrix side</orientation>
    </subcellularLocation>
</comment>
<accession>A0A1V9XXI9</accession>
<organism evidence="7 8">
    <name type="scientific">Tropilaelaps mercedesae</name>
    <dbReference type="NCBI Taxonomy" id="418985"/>
    <lineage>
        <taxon>Eukaryota</taxon>
        <taxon>Metazoa</taxon>
        <taxon>Ecdysozoa</taxon>
        <taxon>Arthropoda</taxon>
        <taxon>Chelicerata</taxon>
        <taxon>Arachnida</taxon>
        <taxon>Acari</taxon>
        <taxon>Parasitiformes</taxon>
        <taxon>Mesostigmata</taxon>
        <taxon>Gamasina</taxon>
        <taxon>Dermanyssoidea</taxon>
        <taxon>Laelapidae</taxon>
        <taxon>Tropilaelaps</taxon>
    </lineage>
</organism>
<comment type="similarity">
    <text evidence="2">Belongs to the COA8 family.</text>
</comment>
<evidence type="ECO:0000256" key="2">
    <source>
        <dbReference type="ARBA" id="ARBA00005453"/>
    </source>
</evidence>
<evidence type="ECO:0000256" key="3">
    <source>
        <dbReference type="ARBA" id="ARBA00022792"/>
    </source>
</evidence>
<dbReference type="Pfam" id="PF10231">
    <property type="entry name" value="COA8"/>
    <property type="match status" value="1"/>
</dbReference>
<reference evidence="7 8" key="1">
    <citation type="journal article" date="2017" name="Gigascience">
        <title>Draft genome of the honey bee ectoparasitic mite, Tropilaelaps mercedesae, is shaped by the parasitic life history.</title>
        <authorList>
            <person name="Dong X."/>
            <person name="Armstrong S.D."/>
            <person name="Xia D."/>
            <person name="Makepeace B.L."/>
            <person name="Darby A.C."/>
            <person name="Kadowaki T."/>
        </authorList>
    </citation>
    <scope>NUCLEOTIDE SEQUENCE [LARGE SCALE GENOMIC DNA]</scope>
    <source>
        <strain evidence="7">Wuxi-XJTLU</strain>
    </source>
</reference>
<sequence length="177" mass="21979">MSLIRRVIMRLRLRKEKSEKNPEEFLQRRGEKAQPKIDMPDTLLTHTVVTPPHRVSNLRRVHVRMPRNETVAERIYREAYDEVQRWNHHYWIEHNRLFQRERARFVMENSPAGNPQQLDANKMAVFYKRFLNDNQEKHWRYNLEWYHRHFSLLPLDVRARWSRLKIDFFGVRHQSRR</sequence>
<dbReference type="InParanoid" id="A0A1V9XXI9"/>
<dbReference type="PANTHER" id="PTHR31107">
    <property type="entry name" value="APOPTOGENIC PROTEIN 1, MITOCHONDRIAL"/>
    <property type="match status" value="1"/>
</dbReference>
<evidence type="ECO:0000256" key="5">
    <source>
        <dbReference type="ARBA" id="ARBA00023128"/>
    </source>
</evidence>
<dbReference type="InterPro" id="IPR018796">
    <property type="entry name" value="COA8"/>
</dbReference>
<dbReference type="EMBL" id="MNPL01002489">
    <property type="protein sequence ID" value="OQR78225.1"/>
    <property type="molecule type" value="Genomic_DNA"/>
</dbReference>
<keyword evidence="4" id="KW-0809">Transit peptide</keyword>
<evidence type="ECO:0000313" key="7">
    <source>
        <dbReference type="EMBL" id="OQR78225.1"/>
    </source>
</evidence>
<keyword evidence="3" id="KW-0999">Mitochondrion inner membrane</keyword>
<gene>
    <name evidence="7" type="ORF">BIW11_06541</name>
</gene>
<dbReference type="AlphaFoldDB" id="A0A1V9XXI9"/>
<protein>
    <submittedName>
        <fullName evidence="7">Apoptogenic protein 1</fullName>
    </submittedName>
</protein>
<keyword evidence="8" id="KW-1185">Reference proteome</keyword>
<evidence type="ECO:0000256" key="6">
    <source>
        <dbReference type="ARBA" id="ARBA00023136"/>
    </source>
</evidence>
<dbReference type="GO" id="GO:0097193">
    <property type="term" value="P:intrinsic apoptotic signaling pathway"/>
    <property type="evidence" value="ECO:0007669"/>
    <property type="project" value="InterPro"/>
</dbReference>
<proteinExistence type="inferred from homology"/>
<dbReference type="FunCoup" id="A0A1V9XXI9">
    <property type="interactions" value="550"/>
</dbReference>
<name>A0A1V9XXI9_9ACAR</name>
<dbReference type="STRING" id="418985.A0A1V9XXI9"/>
<keyword evidence="6" id="KW-0472">Membrane</keyword>
<evidence type="ECO:0000313" key="8">
    <source>
        <dbReference type="Proteomes" id="UP000192247"/>
    </source>
</evidence>